<evidence type="ECO:0000259" key="10">
    <source>
        <dbReference type="Pfam" id="PF02670"/>
    </source>
</evidence>
<evidence type="ECO:0000259" key="11">
    <source>
        <dbReference type="Pfam" id="PF08436"/>
    </source>
</evidence>
<feature type="domain" description="1-deoxy-D-xylulose 5-phosphate reductoisomerase N-terminal" evidence="10">
    <location>
        <begin position="5"/>
        <end position="121"/>
    </location>
</feature>
<sequence>MRGVFISGGTGSIGSSALSVIRQNTDSLKLIGFSYNNNHEKAKEIISEFKPKYVFSNQLTDLDVPNQITDEDDLMEVFCLESIEFIICGVSGFEGLKSTMLASKSGKKILLANKESIVTAGSIFLESCKKYDSQIFPIDSEHNAVLQCLDTKSSNSEISKVMLTASGGPFYGMSMDQLKEITPEQAANHPNWKMGTKISIDSATLMNKCLEVIEAAILFKIESDKINAVIHPQSILHAMVTYVDGSSIAHLSNPSMEVPIANMLRGDNRISINFEELLTSERALEFFPIPHEKESLFEIASDVIKRQGNRGAIFNAINEVAVQQFRDSKISFLDIDKVIKGTYSVMPMSKLDSIEEVYFYDQEARIKSLEMIKSLSH</sequence>
<feature type="binding site" evidence="9">
    <location>
        <position position="113"/>
    </location>
    <ligand>
        <name>NADPH</name>
        <dbReference type="ChEBI" id="CHEBI:57783"/>
    </ligand>
</feature>
<feature type="binding site" evidence="9">
    <location>
        <position position="13"/>
    </location>
    <ligand>
        <name>NADPH</name>
        <dbReference type="ChEBI" id="CHEBI:57783"/>
    </ligand>
</feature>
<evidence type="ECO:0000256" key="2">
    <source>
        <dbReference type="ARBA" id="ARBA00006825"/>
    </source>
</evidence>
<comment type="caution">
    <text evidence="13">The sequence shown here is derived from an EMBL/GenBank/DDBJ whole genome shotgun (WGS) entry which is preliminary data.</text>
</comment>
<dbReference type="Pfam" id="PF08436">
    <property type="entry name" value="DXP_redisom_C"/>
    <property type="match status" value="1"/>
</dbReference>
<dbReference type="SUPFAM" id="SSF51735">
    <property type="entry name" value="NAD(P)-binding Rossmann-fold domains"/>
    <property type="match status" value="1"/>
</dbReference>
<comment type="cofactor">
    <cofactor evidence="9">
        <name>Mg(2+)</name>
        <dbReference type="ChEBI" id="CHEBI:18420"/>
    </cofactor>
    <cofactor evidence="9">
        <name>Mn(2+)</name>
        <dbReference type="ChEBI" id="CHEBI:29035"/>
    </cofactor>
</comment>
<feature type="binding site" evidence="9">
    <location>
        <position position="202"/>
    </location>
    <ligand>
        <name>1-deoxy-D-xylulose 5-phosphate</name>
        <dbReference type="ChEBI" id="CHEBI:57792"/>
    </ligand>
</feature>
<keyword evidence="9" id="KW-0460">Magnesium</keyword>
<gene>
    <name evidence="9" type="primary">dxr</name>
    <name evidence="13" type="ORF">DBW96_03915</name>
</gene>
<organism evidence="13 14">
    <name type="scientific">SAR86 cluster bacterium</name>
    <dbReference type="NCBI Taxonomy" id="2030880"/>
    <lineage>
        <taxon>Bacteria</taxon>
        <taxon>Pseudomonadati</taxon>
        <taxon>Pseudomonadota</taxon>
        <taxon>Gammaproteobacteria</taxon>
        <taxon>SAR86 cluster</taxon>
    </lineage>
</organism>
<dbReference type="SUPFAM" id="SSF55347">
    <property type="entry name" value="Glyceraldehyde-3-phosphate dehydrogenase-like, C-terminal domain"/>
    <property type="match status" value="1"/>
</dbReference>
<feature type="binding site" evidence="9">
    <location>
        <position position="141"/>
    </location>
    <ligand>
        <name>Mn(2+)</name>
        <dbReference type="ChEBI" id="CHEBI:29035"/>
    </ligand>
</feature>
<feature type="domain" description="1-deoxy-D-xylulose 5-phosphate reductoisomerase C-terminal" evidence="11">
    <location>
        <begin position="135"/>
        <end position="219"/>
    </location>
</feature>
<dbReference type="GO" id="GO:0030145">
    <property type="term" value="F:manganese ion binding"/>
    <property type="evidence" value="ECO:0007669"/>
    <property type="project" value="TreeGrafter"/>
</dbReference>
<feature type="binding site" evidence="9">
    <location>
        <position position="115"/>
    </location>
    <ligand>
        <name>NADPH</name>
        <dbReference type="ChEBI" id="CHEBI:57783"/>
    </ligand>
</feature>
<dbReference type="InterPro" id="IPR036169">
    <property type="entry name" value="DXPR_C_sf"/>
</dbReference>
<feature type="binding site" evidence="9">
    <location>
        <position position="211"/>
    </location>
    <ligand>
        <name>Mn(2+)</name>
        <dbReference type="ChEBI" id="CHEBI:29035"/>
    </ligand>
</feature>
<evidence type="ECO:0000313" key="13">
    <source>
        <dbReference type="EMBL" id="RCL40008.1"/>
    </source>
</evidence>
<dbReference type="SUPFAM" id="SSF69055">
    <property type="entry name" value="1-deoxy-D-xylulose-5-phosphate reductoisomerase, C-terminal domain"/>
    <property type="match status" value="1"/>
</dbReference>
<reference evidence="13 14" key="1">
    <citation type="journal article" date="2018" name="Microbiome">
        <title>Fine metagenomic profile of the Mediterranean stratified and mixed water columns revealed by assembly and recruitment.</title>
        <authorList>
            <person name="Haro-Moreno J.M."/>
            <person name="Lopez-Perez M."/>
            <person name="De La Torre J.R."/>
            <person name="Picazo A."/>
            <person name="Camacho A."/>
            <person name="Rodriguez-Valera F."/>
        </authorList>
    </citation>
    <scope>NUCLEOTIDE SEQUENCE [LARGE SCALE GENOMIC DNA]</scope>
    <source>
        <strain evidence="13">MED-G82</strain>
    </source>
</reference>
<feature type="binding site" evidence="9">
    <location>
        <position position="207"/>
    </location>
    <ligand>
        <name>1-deoxy-D-xylulose 5-phosphate</name>
        <dbReference type="ChEBI" id="CHEBI:57792"/>
    </ligand>
</feature>
<comment type="similarity">
    <text evidence="2 9">Belongs to the DXR family.</text>
</comment>
<dbReference type="PANTHER" id="PTHR30525:SF0">
    <property type="entry name" value="1-DEOXY-D-XYLULOSE 5-PHOSPHATE REDUCTOISOMERASE, CHLOROPLASTIC"/>
    <property type="match status" value="1"/>
</dbReference>
<dbReference type="Proteomes" id="UP000253307">
    <property type="component" value="Unassembled WGS sequence"/>
</dbReference>
<dbReference type="GO" id="GO:0030604">
    <property type="term" value="F:1-deoxy-D-xylulose-5-phosphate reductoisomerase activity"/>
    <property type="evidence" value="ECO:0007669"/>
    <property type="project" value="UniProtKB-UniRule"/>
</dbReference>
<feature type="binding site" evidence="9">
    <location>
        <position position="166"/>
    </location>
    <ligand>
        <name>1-deoxy-D-xylulose 5-phosphate</name>
        <dbReference type="ChEBI" id="CHEBI:57792"/>
    </ligand>
</feature>
<dbReference type="GO" id="GO:0051484">
    <property type="term" value="P:isopentenyl diphosphate biosynthetic process, methylerythritol 4-phosphate pathway involved in terpenoid biosynthetic process"/>
    <property type="evidence" value="ECO:0007669"/>
    <property type="project" value="TreeGrafter"/>
</dbReference>
<evidence type="ECO:0000256" key="1">
    <source>
        <dbReference type="ARBA" id="ARBA00005094"/>
    </source>
</evidence>
<feature type="binding site" evidence="9">
    <location>
        <position position="140"/>
    </location>
    <ligand>
        <name>1-deoxy-D-xylulose 5-phosphate</name>
        <dbReference type="ChEBI" id="CHEBI:57792"/>
    </ligand>
</feature>
<dbReference type="PIRSF" id="PIRSF006205">
    <property type="entry name" value="Dxp_reductismrs"/>
    <property type="match status" value="1"/>
</dbReference>
<feature type="domain" description="DXP reductoisomerase C-terminal" evidence="12">
    <location>
        <begin position="251"/>
        <end position="365"/>
    </location>
</feature>
<keyword evidence="5 9" id="KW-0560">Oxidoreductase</keyword>
<dbReference type="InterPro" id="IPR013512">
    <property type="entry name" value="DXP_reductoisomerase_N"/>
</dbReference>
<evidence type="ECO:0000256" key="6">
    <source>
        <dbReference type="ARBA" id="ARBA00023211"/>
    </source>
</evidence>
<evidence type="ECO:0000256" key="4">
    <source>
        <dbReference type="ARBA" id="ARBA00022857"/>
    </source>
</evidence>
<feature type="binding site" evidence="9">
    <location>
        <position position="11"/>
    </location>
    <ligand>
        <name>NADPH</name>
        <dbReference type="ChEBI" id="CHEBI:57783"/>
    </ligand>
</feature>
<dbReference type="PANTHER" id="PTHR30525">
    <property type="entry name" value="1-DEOXY-D-XYLULOSE 5-PHOSPHATE REDUCTOISOMERASE"/>
    <property type="match status" value="1"/>
</dbReference>
<comment type="function">
    <text evidence="9">Catalyzes the NADPH-dependent rearrangement and reduction of 1-deoxy-D-xylulose-5-phosphate (DXP) to 2-C-methyl-D-erythritol 4-phosphate (MEP).</text>
</comment>
<dbReference type="InterPro" id="IPR003821">
    <property type="entry name" value="DXP_reductoisomerase"/>
</dbReference>
<evidence type="ECO:0000259" key="12">
    <source>
        <dbReference type="Pfam" id="PF13288"/>
    </source>
</evidence>
<feature type="binding site" evidence="9">
    <location>
        <position position="38"/>
    </location>
    <ligand>
        <name>NADPH</name>
        <dbReference type="ChEBI" id="CHEBI:57783"/>
    </ligand>
</feature>
<proteinExistence type="inferred from homology"/>
<dbReference type="InterPro" id="IPR013644">
    <property type="entry name" value="DXP_reductoisomerase_C"/>
</dbReference>
<dbReference type="Gene3D" id="1.10.1740.10">
    <property type="match status" value="1"/>
</dbReference>
<feature type="binding site" evidence="9">
    <location>
        <position position="139"/>
    </location>
    <ligand>
        <name>Mn(2+)</name>
        <dbReference type="ChEBI" id="CHEBI:29035"/>
    </ligand>
</feature>
<dbReference type="AlphaFoldDB" id="A0A368BRP8"/>
<evidence type="ECO:0000256" key="9">
    <source>
        <dbReference type="HAMAP-Rule" id="MF_00183"/>
    </source>
</evidence>
<feature type="binding site" evidence="9">
    <location>
        <position position="195"/>
    </location>
    <ligand>
        <name>NADPH</name>
        <dbReference type="ChEBI" id="CHEBI:57783"/>
    </ligand>
</feature>
<feature type="binding site" evidence="9">
    <location>
        <position position="141"/>
    </location>
    <ligand>
        <name>1-deoxy-D-xylulose 5-phosphate</name>
        <dbReference type="ChEBI" id="CHEBI:57792"/>
    </ligand>
</feature>
<dbReference type="InterPro" id="IPR026877">
    <property type="entry name" value="DXPR_C"/>
</dbReference>
<dbReference type="GO" id="GO:0070402">
    <property type="term" value="F:NADPH binding"/>
    <property type="evidence" value="ECO:0007669"/>
    <property type="project" value="InterPro"/>
</dbReference>
<feature type="binding site" evidence="9">
    <location>
        <position position="211"/>
    </location>
    <ligand>
        <name>1-deoxy-D-xylulose 5-phosphate</name>
        <dbReference type="ChEBI" id="CHEBI:57792"/>
    </ligand>
</feature>
<evidence type="ECO:0000313" key="14">
    <source>
        <dbReference type="Proteomes" id="UP000253307"/>
    </source>
</evidence>
<feature type="binding site" evidence="9">
    <location>
        <position position="12"/>
    </location>
    <ligand>
        <name>NADPH</name>
        <dbReference type="ChEBI" id="CHEBI:57783"/>
    </ligand>
</feature>
<dbReference type="Pfam" id="PF13288">
    <property type="entry name" value="DXPR_C"/>
    <property type="match status" value="1"/>
</dbReference>
<evidence type="ECO:0000256" key="3">
    <source>
        <dbReference type="ARBA" id="ARBA00022723"/>
    </source>
</evidence>
<feature type="binding site" evidence="9">
    <location>
        <position position="114"/>
    </location>
    <ligand>
        <name>1-deoxy-D-xylulose 5-phosphate</name>
        <dbReference type="ChEBI" id="CHEBI:57792"/>
    </ligand>
</feature>
<evidence type="ECO:0000256" key="5">
    <source>
        <dbReference type="ARBA" id="ARBA00023002"/>
    </source>
</evidence>
<dbReference type="NCBIfam" id="TIGR00243">
    <property type="entry name" value="Dxr"/>
    <property type="match status" value="1"/>
</dbReference>
<dbReference type="HAMAP" id="MF_00183">
    <property type="entry name" value="DXP_reductoisom"/>
    <property type="match status" value="1"/>
</dbReference>
<dbReference type="GO" id="GO:0016853">
    <property type="term" value="F:isomerase activity"/>
    <property type="evidence" value="ECO:0007669"/>
    <property type="project" value="UniProtKB-KW"/>
</dbReference>
<dbReference type="Pfam" id="PF02670">
    <property type="entry name" value="DXP_reductoisom"/>
    <property type="match status" value="1"/>
</dbReference>
<keyword evidence="6 9" id="KW-0464">Manganese</keyword>
<evidence type="ECO:0000256" key="8">
    <source>
        <dbReference type="ARBA" id="ARBA00048543"/>
    </source>
</evidence>
<dbReference type="EMBL" id="QOPE01000032">
    <property type="protein sequence ID" value="RCL40008.1"/>
    <property type="molecule type" value="Genomic_DNA"/>
</dbReference>
<protein>
    <recommendedName>
        <fullName evidence="9">1-deoxy-D-xylulose 5-phosphate reductoisomerase</fullName>
        <shortName evidence="9">DXP reductoisomerase</shortName>
        <ecNumber evidence="9">1.1.1.267</ecNumber>
    </recommendedName>
    <alternativeName>
        <fullName evidence="9">1-deoxyxylulose-5-phosphate reductoisomerase</fullName>
    </alternativeName>
    <alternativeName>
        <fullName evidence="9">2-C-methyl-D-erythritol 4-phosphate synthase</fullName>
    </alternativeName>
</protein>
<dbReference type="Gene3D" id="3.40.50.720">
    <property type="entry name" value="NAD(P)-binding Rossmann-like Domain"/>
    <property type="match status" value="1"/>
</dbReference>
<comment type="catalytic activity">
    <reaction evidence="8">
        <text>2-C-methyl-D-erythritol 4-phosphate + NADP(+) = 1-deoxy-D-xylulose 5-phosphate + NADPH + H(+)</text>
        <dbReference type="Rhea" id="RHEA:13717"/>
        <dbReference type="ChEBI" id="CHEBI:15378"/>
        <dbReference type="ChEBI" id="CHEBI:57783"/>
        <dbReference type="ChEBI" id="CHEBI:57792"/>
        <dbReference type="ChEBI" id="CHEBI:58262"/>
        <dbReference type="ChEBI" id="CHEBI:58349"/>
        <dbReference type="EC" id="1.1.1.267"/>
    </reaction>
    <physiologicalReaction direction="right-to-left" evidence="8">
        <dbReference type="Rhea" id="RHEA:13719"/>
    </physiologicalReaction>
</comment>
<dbReference type="EC" id="1.1.1.267" evidence="9"/>
<feature type="binding site" evidence="9">
    <location>
        <position position="189"/>
    </location>
    <ligand>
        <name>1-deoxy-D-xylulose 5-phosphate</name>
        <dbReference type="ChEBI" id="CHEBI:57792"/>
    </ligand>
</feature>
<comment type="pathway">
    <text evidence="1 9">Isoprenoid biosynthesis; isopentenyl diphosphate biosynthesis via DXP pathway; isopentenyl diphosphate from 1-deoxy-D-xylulose 5-phosphate: step 1/6.</text>
</comment>
<evidence type="ECO:0000256" key="7">
    <source>
        <dbReference type="ARBA" id="ARBA00023229"/>
    </source>
</evidence>
<feature type="binding site" evidence="9">
    <location>
        <position position="10"/>
    </location>
    <ligand>
        <name>NADPH</name>
        <dbReference type="ChEBI" id="CHEBI:57783"/>
    </ligand>
</feature>
<keyword evidence="7 9" id="KW-0414">Isoprene biosynthesis</keyword>
<accession>A0A368BRP8</accession>
<keyword evidence="3 9" id="KW-0479">Metal-binding</keyword>
<name>A0A368BRP8_9GAMM</name>
<feature type="binding site" evidence="9">
    <location>
        <position position="208"/>
    </location>
    <ligand>
        <name>1-deoxy-D-xylulose 5-phosphate</name>
        <dbReference type="ChEBI" id="CHEBI:57792"/>
    </ligand>
</feature>
<dbReference type="InterPro" id="IPR036291">
    <property type="entry name" value="NAD(P)-bd_dom_sf"/>
</dbReference>
<keyword evidence="4 9" id="KW-0521">NADP</keyword>
<keyword evidence="13" id="KW-0413">Isomerase</keyword>
<comment type="caution">
    <text evidence="9">Lacks conserved residue(s) required for the propagation of feature annotation.</text>
</comment>
<dbReference type="UniPathway" id="UPA00056">
    <property type="reaction ID" value="UER00092"/>
</dbReference>